<keyword evidence="1" id="KW-1133">Transmembrane helix</keyword>
<dbReference type="EMBL" id="VDMD01000003">
    <property type="protein sequence ID" value="TRM66861.1"/>
    <property type="molecule type" value="Genomic_DNA"/>
</dbReference>
<dbReference type="AlphaFoldDB" id="A0A550CPX4"/>
<sequence length="177" mass="19310">MNTSTIPATISATEAGVESLQYSAPFPYAERKTAPPPYTCRAPLPIQAGKGVSTRKLLLDGFQTIQLADDTVVARLSTTEPPSSYAPATVTSYPPADLEAAMHTTSDNNYRDNTYPDEKHPSRSPRQVRLVVPMRQTWLMHPTPTRSGALRKGIVMGSWAAVFFLIALATICVFTQL</sequence>
<proteinExistence type="predicted"/>
<keyword evidence="3" id="KW-1185">Reference proteome</keyword>
<gene>
    <name evidence="2" type="ORF">BD626DRAFT_165551</name>
</gene>
<feature type="transmembrane region" description="Helical" evidence="1">
    <location>
        <begin position="154"/>
        <end position="176"/>
    </location>
</feature>
<evidence type="ECO:0000313" key="2">
    <source>
        <dbReference type="EMBL" id="TRM66861.1"/>
    </source>
</evidence>
<keyword evidence="1" id="KW-0812">Transmembrane</keyword>
<protein>
    <submittedName>
        <fullName evidence="2">Uncharacterized protein</fullName>
    </submittedName>
</protein>
<keyword evidence="1" id="KW-0472">Membrane</keyword>
<name>A0A550CPX4_9AGAR</name>
<comment type="caution">
    <text evidence="2">The sequence shown here is derived from an EMBL/GenBank/DDBJ whole genome shotgun (WGS) entry which is preliminary data.</text>
</comment>
<evidence type="ECO:0000256" key="1">
    <source>
        <dbReference type="SAM" id="Phobius"/>
    </source>
</evidence>
<organism evidence="2 3">
    <name type="scientific">Schizophyllum amplum</name>
    <dbReference type="NCBI Taxonomy" id="97359"/>
    <lineage>
        <taxon>Eukaryota</taxon>
        <taxon>Fungi</taxon>
        <taxon>Dikarya</taxon>
        <taxon>Basidiomycota</taxon>
        <taxon>Agaricomycotina</taxon>
        <taxon>Agaricomycetes</taxon>
        <taxon>Agaricomycetidae</taxon>
        <taxon>Agaricales</taxon>
        <taxon>Schizophyllaceae</taxon>
        <taxon>Schizophyllum</taxon>
    </lineage>
</organism>
<evidence type="ECO:0000313" key="3">
    <source>
        <dbReference type="Proteomes" id="UP000320762"/>
    </source>
</evidence>
<dbReference type="Proteomes" id="UP000320762">
    <property type="component" value="Unassembled WGS sequence"/>
</dbReference>
<accession>A0A550CPX4</accession>
<reference evidence="2 3" key="1">
    <citation type="journal article" date="2019" name="New Phytol.">
        <title>Comparative genomics reveals unique wood-decay strategies and fruiting body development in the Schizophyllaceae.</title>
        <authorList>
            <person name="Almasi E."/>
            <person name="Sahu N."/>
            <person name="Krizsan K."/>
            <person name="Balint B."/>
            <person name="Kovacs G.M."/>
            <person name="Kiss B."/>
            <person name="Cseklye J."/>
            <person name="Drula E."/>
            <person name="Henrissat B."/>
            <person name="Nagy I."/>
            <person name="Chovatia M."/>
            <person name="Adam C."/>
            <person name="LaButti K."/>
            <person name="Lipzen A."/>
            <person name="Riley R."/>
            <person name="Grigoriev I.V."/>
            <person name="Nagy L.G."/>
        </authorList>
    </citation>
    <scope>NUCLEOTIDE SEQUENCE [LARGE SCALE GENOMIC DNA]</scope>
    <source>
        <strain evidence="2 3">NL-1724</strain>
    </source>
</reference>